<reference evidence="2" key="1">
    <citation type="submission" date="2020-08" db="EMBL/GenBank/DDBJ databases">
        <title>Genome sequencing and assembly of the red palm weevil Rhynchophorus ferrugineus.</title>
        <authorList>
            <person name="Dias G.B."/>
            <person name="Bergman C.M."/>
            <person name="Manee M."/>
        </authorList>
    </citation>
    <scope>NUCLEOTIDE SEQUENCE</scope>
    <source>
        <strain evidence="2">AA-2017</strain>
        <tissue evidence="2">Whole larva</tissue>
    </source>
</reference>
<name>A0A834MGD0_RHYFE</name>
<sequence length="80" mass="8297">MGKKKNGKTIGSEDENDEVGKNGSDPPEDERESVFGESVGSGGGPRSSASPPARHQTRNAHGPQQKTTPPPDGISFGARP</sequence>
<evidence type="ECO:0000256" key="1">
    <source>
        <dbReference type="SAM" id="MobiDB-lite"/>
    </source>
</evidence>
<gene>
    <name evidence="2" type="ORF">GWI33_007901</name>
</gene>
<evidence type="ECO:0000313" key="2">
    <source>
        <dbReference type="EMBL" id="KAF7277394.1"/>
    </source>
</evidence>
<accession>A0A834MGD0</accession>
<dbReference type="AlphaFoldDB" id="A0A834MGD0"/>
<evidence type="ECO:0000313" key="3">
    <source>
        <dbReference type="Proteomes" id="UP000625711"/>
    </source>
</evidence>
<organism evidence="2 3">
    <name type="scientific">Rhynchophorus ferrugineus</name>
    <name type="common">Red palm weevil</name>
    <name type="synonym">Curculio ferrugineus</name>
    <dbReference type="NCBI Taxonomy" id="354439"/>
    <lineage>
        <taxon>Eukaryota</taxon>
        <taxon>Metazoa</taxon>
        <taxon>Ecdysozoa</taxon>
        <taxon>Arthropoda</taxon>
        <taxon>Hexapoda</taxon>
        <taxon>Insecta</taxon>
        <taxon>Pterygota</taxon>
        <taxon>Neoptera</taxon>
        <taxon>Endopterygota</taxon>
        <taxon>Coleoptera</taxon>
        <taxon>Polyphaga</taxon>
        <taxon>Cucujiformia</taxon>
        <taxon>Curculionidae</taxon>
        <taxon>Dryophthorinae</taxon>
        <taxon>Rhynchophorus</taxon>
    </lineage>
</organism>
<dbReference type="EMBL" id="JAACXV010002352">
    <property type="protein sequence ID" value="KAF7277394.1"/>
    <property type="molecule type" value="Genomic_DNA"/>
</dbReference>
<proteinExistence type="predicted"/>
<dbReference type="Proteomes" id="UP000625711">
    <property type="component" value="Unassembled WGS sequence"/>
</dbReference>
<feature type="region of interest" description="Disordered" evidence="1">
    <location>
        <begin position="1"/>
        <end position="80"/>
    </location>
</feature>
<comment type="caution">
    <text evidence="2">The sequence shown here is derived from an EMBL/GenBank/DDBJ whole genome shotgun (WGS) entry which is preliminary data.</text>
</comment>
<keyword evidence="3" id="KW-1185">Reference proteome</keyword>
<protein>
    <submittedName>
        <fullName evidence="2">Uncharacterized protein</fullName>
    </submittedName>
</protein>